<organism evidence="1 2">
    <name type="scientific">Vibrio anguillarum</name>
    <name type="common">Listonella anguillarum</name>
    <dbReference type="NCBI Taxonomy" id="55601"/>
    <lineage>
        <taxon>Bacteria</taxon>
        <taxon>Pseudomonadati</taxon>
        <taxon>Pseudomonadota</taxon>
        <taxon>Gammaproteobacteria</taxon>
        <taxon>Vibrionales</taxon>
        <taxon>Vibrionaceae</taxon>
        <taxon>Vibrio</taxon>
    </lineage>
</organism>
<dbReference type="AlphaFoldDB" id="A0A289GBS7"/>
<evidence type="ECO:0000313" key="2">
    <source>
        <dbReference type="Proteomes" id="UP000256923"/>
    </source>
</evidence>
<protein>
    <submittedName>
        <fullName evidence="1">Uncharacterized protein</fullName>
    </submittedName>
</protein>
<name>A0A289GBS7_VIBAN</name>
<dbReference type="RefSeq" id="WP_019283416.1">
    <property type="nucleotide sequence ID" value="NZ_CP023054.1"/>
</dbReference>
<dbReference type="EMBL" id="CP034672">
    <property type="protein sequence ID" value="AZS26049.1"/>
    <property type="molecule type" value="Genomic_DNA"/>
</dbReference>
<reference evidence="1 2" key="1">
    <citation type="submission" date="2018-12" db="EMBL/GenBank/DDBJ databases">
        <title>Characterization and Draft Genome of Vibrio anguillarum J360 Marine Pathogen Isolated from an Outbreak in Lumpfish (Cyclopterus lumpus).</title>
        <authorList>
            <person name="Vasquez J.I."/>
            <person name="Cao T."/>
            <person name="Chakraborty S."/>
            <person name="Gnanagobal H."/>
            <person name="Wescot J."/>
            <person name="Boyce D."/>
            <person name="Santander J."/>
        </authorList>
    </citation>
    <scope>NUCLEOTIDE SEQUENCE [LARGE SCALE GENOMIC DNA]</scope>
    <source>
        <strain evidence="1 2">J360</strain>
    </source>
</reference>
<sequence>MEATVLEFHLEYNSNRKNPAEVFHAMGDFISAYQEMGQIIAQAVDSEMIFDVELQEVTHGCILAKLLLKVEEWTRPDSLFRELTGEMSQKEQVQHVTNNERDRLKNEMAKRGRSSRLDPYISDLDVALVAEKWSEGNKKLLPDEYLKVCNEGAKLAEVIPFDPNFRFTGNVKKMFSSDQGHFDGEEIVEVFKPCKKATSKWEVISTRTRKRYSAEITHKEWLGEYLNSEVRLGGSDYLRVHAEYDVVVEKGEERIKNAKIKEIKEVITYRGTQNEIPTSE</sequence>
<accession>A0A289GBS7</accession>
<proteinExistence type="predicted"/>
<dbReference type="Proteomes" id="UP000256923">
    <property type="component" value="Chromosome 1"/>
</dbReference>
<evidence type="ECO:0000313" key="1">
    <source>
        <dbReference type="EMBL" id="AZS26049.1"/>
    </source>
</evidence>
<gene>
    <name evidence="1" type="ORF">DYL72_14105</name>
</gene>